<dbReference type="PATRIC" id="fig|33934.7.peg.369"/>
<feature type="domain" description="ScoMcrA-like N-terminal head" evidence="1">
    <location>
        <begin position="5"/>
        <end position="82"/>
    </location>
</feature>
<keyword evidence="3" id="KW-1185">Reference proteome</keyword>
<name>A0A178TAS7_9BACL</name>
<evidence type="ECO:0000313" key="3">
    <source>
        <dbReference type="Proteomes" id="UP000078336"/>
    </source>
</evidence>
<sequence>MIPDNIKKDHVFMAIKEIDENGIPASRNSTKFQLSYNNRLYPPKYVLSLANKYANGKELQPWEFSGGVETNNFLEKLGFKIVSKAPSKIKTGPEKDNKDCHVARSKGGMKNKHNHRCSECKNTIIDMFRVIFGNVKIEHKMEIKARLEDYIHESYYKDLAAIYNALKNYRGNESFVRSKFLKSCDLYIPQPGFVVELDESQHFSEARKISLTHYPKGLKTGFNVNKWIEQCEKIMSKDNNPHDRDEQRAWYDTLRDFLPLIKGLQPTVRISLLDYTWCELDPNKEEDVELFKSLVLNIDTEKKENNKSSEKVRIATACLQSDGHYTNESRTRLLFELIDKLDQKADLILLPAGFYQTSNDPKTLYARLNKVIGQYLEKLNSNMAICLGIDGRCGLDQMAVLFTRNGLQAIGRKFYPTDFEEIDGADSYLSLEDSYSRVFELKGKKFYMAVCYDVFGIKKERLKNPGIDAILDLVHQFHPIGEDNSGDVLFAKHGFAGASKHWGCPIFGAAVFFNREIPKNWPTGVIWDCNKKNTRNWRYTDNPLTHYEEILIRGDENVLIRLFEV</sequence>
<dbReference type="EMBL" id="LUCQ01000106">
    <property type="protein sequence ID" value="OAO78470.1"/>
    <property type="molecule type" value="Genomic_DNA"/>
</dbReference>
<dbReference type="Gene3D" id="3.60.110.10">
    <property type="entry name" value="Carbon-nitrogen hydrolase"/>
    <property type="match status" value="1"/>
</dbReference>
<comment type="caution">
    <text evidence="2">The sequence shown here is derived from an EMBL/GenBank/DDBJ whole genome shotgun (WGS) entry which is preliminary data.</text>
</comment>
<evidence type="ECO:0000259" key="1">
    <source>
        <dbReference type="Pfam" id="PF26345"/>
    </source>
</evidence>
<evidence type="ECO:0000313" key="2">
    <source>
        <dbReference type="EMBL" id="OAO78470.1"/>
    </source>
</evidence>
<dbReference type="RefSeq" id="WP_088223644.1">
    <property type="nucleotide sequence ID" value="NZ_CP021838.1"/>
</dbReference>
<dbReference type="InterPro" id="IPR058807">
    <property type="entry name" value="ScoMcrA_N"/>
</dbReference>
<dbReference type="OrthoDB" id="5678128at2"/>
<dbReference type="SUPFAM" id="SSF56317">
    <property type="entry name" value="Carbon-nitrogen hydrolase"/>
    <property type="match status" value="1"/>
</dbReference>
<proteinExistence type="predicted"/>
<dbReference type="AlphaFoldDB" id="A0A178TAS7"/>
<organism evidence="2 3">
    <name type="scientific">Anoxybacillus flavithermus</name>
    <dbReference type="NCBI Taxonomy" id="33934"/>
    <lineage>
        <taxon>Bacteria</taxon>
        <taxon>Bacillati</taxon>
        <taxon>Bacillota</taxon>
        <taxon>Bacilli</taxon>
        <taxon>Bacillales</taxon>
        <taxon>Anoxybacillaceae</taxon>
        <taxon>Anoxybacillus</taxon>
    </lineage>
</organism>
<dbReference type="Proteomes" id="UP000078336">
    <property type="component" value="Unassembled WGS sequence"/>
</dbReference>
<protein>
    <recommendedName>
        <fullName evidence="1">ScoMcrA-like N-terminal head domain-containing protein</fullName>
    </recommendedName>
</protein>
<accession>A0A178TAS7</accession>
<dbReference type="Pfam" id="PF26345">
    <property type="entry name" value="ScoMcrA_N"/>
    <property type="match status" value="1"/>
</dbReference>
<reference evidence="2 3" key="1">
    <citation type="submission" date="2016-03" db="EMBL/GenBank/DDBJ databases">
        <title>Spore heat resistance.</title>
        <authorList>
            <person name="Boekhorst J."/>
            <person name="Berendsen E.M."/>
            <person name="Wells-Bennik M.H."/>
            <person name="Kuipers O.P."/>
        </authorList>
    </citation>
    <scope>NUCLEOTIDE SEQUENCE [LARGE SCALE GENOMIC DNA]</scope>
    <source>
        <strain evidence="2 3">AF16</strain>
    </source>
</reference>
<gene>
    <name evidence="2" type="ORF">TAF16_1862</name>
</gene>
<dbReference type="InterPro" id="IPR036526">
    <property type="entry name" value="C-N_Hydrolase_sf"/>
</dbReference>